<evidence type="ECO:0000313" key="2">
    <source>
        <dbReference type="EMBL" id="KAK4009572.1"/>
    </source>
</evidence>
<dbReference type="Proteomes" id="UP001234178">
    <property type="component" value="Unassembled WGS sequence"/>
</dbReference>
<feature type="compositionally biased region" description="Polar residues" evidence="1">
    <location>
        <begin position="50"/>
        <end position="60"/>
    </location>
</feature>
<comment type="caution">
    <text evidence="2">The sequence shown here is derived from an EMBL/GenBank/DDBJ whole genome shotgun (WGS) entry which is preliminary data.</text>
</comment>
<reference evidence="2 3" key="1">
    <citation type="journal article" date="2023" name="Nucleic Acids Res.">
        <title>The hologenome of Daphnia magna reveals possible DNA methylation and microbiome-mediated evolution of the host genome.</title>
        <authorList>
            <person name="Chaturvedi A."/>
            <person name="Li X."/>
            <person name="Dhandapani V."/>
            <person name="Marshall H."/>
            <person name="Kissane S."/>
            <person name="Cuenca-Cambronero M."/>
            <person name="Asole G."/>
            <person name="Calvet F."/>
            <person name="Ruiz-Romero M."/>
            <person name="Marangio P."/>
            <person name="Guigo R."/>
            <person name="Rago D."/>
            <person name="Mirbahai L."/>
            <person name="Eastwood N."/>
            <person name="Colbourne J.K."/>
            <person name="Zhou J."/>
            <person name="Mallon E."/>
            <person name="Orsini L."/>
        </authorList>
    </citation>
    <scope>NUCLEOTIDE SEQUENCE [LARGE SCALE GENOMIC DNA]</scope>
    <source>
        <strain evidence="2">LRV0_1</strain>
    </source>
</reference>
<accession>A0ABQ9Z9K8</accession>
<evidence type="ECO:0000313" key="3">
    <source>
        <dbReference type="Proteomes" id="UP001234178"/>
    </source>
</evidence>
<dbReference type="EMBL" id="JAOYFB010000003">
    <property type="protein sequence ID" value="KAK4009572.1"/>
    <property type="molecule type" value="Genomic_DNA"/>
</dbReference>
<keyword evidence="3" id="KW-1185">Reference proteome</keyword>
<organism evidence="2 3">
    <name type="scientific">Daphnia magna</name>
    <dbReference type="NCBI Taxonomy" id="35525"/>
    <lineage>
        <taxon>Eukaryota</taxon>
        <taxon>Metazoa</taxon>
        <taxon>Ecdysozoa</taxon>
        <taxon>Arthropoda</taxon>
        <taxon>Crustacea</taxon>
        <taxon>Branchiopoda</taxon>
        <taxon>Diplostraca</taxon>
        <taxon>Cladocera</taxon>
        <taxon>Anomopoda</taxon>
        <taxon>Daphniidae</taxon>
        <taxon>Daphnia</taxon>
    </lineage>
</organism>
<feature type="region of interest" description="Disordered" evidence="1">
    <location>
        <begin position="1"/>
        <end position="26"/>
    </location>
</feature>
<feature type="compositionally biased region" description="Polar residues" evidence="1">
    <location>
        <begin position="9"/>
        <end position="24"/>
    </location>
</feature>
<name>A0ABQ9Z9K8_9CRUS</name>
<protein>
    <submittedName>
        <fullName evidence="2">Uncharacterized protein</fullName>
    </submittedName>
</protein>
<gene>
    <name evidence="2" type="ORF">OUZ56_018706</name>
</gene>
<sequence>MYDSEKKQSQPIRQKPIRQTSNLPNRPYTVYLDDVLGVDNPVADALSRNPAESSAKSSDSQTKETCRVALNTPETGFASNEIALLQQQDGEL</sequence>
<evidence type="ECO:0000256" key="1">
    <source>
        <dbReference type="SAM" id="MobiDB-lite"/>
    </source>
</evidence>
<feature type="region of interest" description="Disordered" evidence="1">
    <location>
        <begin position="43"/>
        <end position="65"/>
    </location>
</feature>
<proteinExistence type="predicted"/>